<accession>A0A9N7UWY6</accession>
<evidence type="ECO:0000313" key="2">
    <source>
        <dbReference type="EMBL" id="CAB1440992.1"/>
    </source>
</evidence>
<feature type="transmembrane region" description="Helical" evidence="1">
    <location>
        <begin position="80"/>
        <end position="106"/>
    </location>
</feature>
<dbReference type="Proteomes" id="UP001153269">
    <property type="component" value="Unassembled WGS sequence"/>
</dbReference>
<sequence length="159" mass="17744">MMSEALTSLFLFAAVFIRSDDVLISPFRICLTHEHAEMHCTPFSGAVFEVKIILCLYVPLVLVAFSLLAMLFAAYTQDRALLWCSVLCQAGSSLLIMTGIIVFLLLNLPFVAWENMTLWFYIYVGVQVELVITTLMTSLTSTPSAVPVVNLPNNTMELR</sequence>
<dbReference type="EMBL" id="CADEAL010002557">
    <property type="protein sequence ID" value="CAB1440992.1"/>
    <property type="molecule type" value="Genomic_DNA"/>
</dbReference>
<evidence type="ECO:0000313" key="3">
    <source>
        <dbReference type="Proteomes" id="UP001153269"/>
    </source>
</evidence>
<protein>
    <submittedName>
        <fullName evidence="2">Uncharacterized protein</fullName>
    </submittedName>
</protein>
<comment type="caution">
    <text evidence="2">The sequence shown here is derived from an EMBL/GenBank/DDBJ whole genome shotgun (WGS) entry which is preliminary data.</text>
</comment>
<gene>
    <name evidence="2" type="ORF">PLEPLA_LOCUS28782</name>
</gene>
<feature type="transmembrane region" description="Helical" evidence="1">
    <location>
        <begin position="118"/>
        <end position="136"/>
    </location>
</feature>
<keyword evidence="1" id="KW-1133">Transmembrane helix</keyword>
<feature type="transmembrane region" description="Helical" evidence="1">
    <location>
        <begin position="50"/>
        <end position="73"/>
    </location>
</feature>
<keyword evidence="1" id="KW-0472">Membrane</keyword>
<proteinExistence type="predicted"/>
<keyword evidence="1" id="KW-0812">Transmembrane</keyword>
<reference evidence="2" key="1">
    <citation type="submission" date="2020-03" db="EMBL/GenBank/DDBJ databases">
        <authorList>
            <person name="Weist P."/>
        </authorList>
    </citation>
    <scope>NUCLEOTIDE SEQUENCE</scope>
</reference>
<dbReference type="AlphaFoldDB" id="A0A9N7UWY6"/>
<keyword evidence="3" id="KW-1185">Reference proteome</keyword>
<organism evidence="2 3">
    <name type="scientific">Pleuronectes platessa</name>
    <name type="common">European plaice</name>
    <dbReference type="NCBI Taxonomy" id="8262"/>
    <lineage>
        <taxon>Eukaryota</taxon>
        <taxon>Metazoa</taxon>
        <taxon>Chordata</taxon>
        <taxon>Craniata</taxon>
        <taxon>Vertebrata</taxon>
        <taxon>Euteleostomi</taxon>
        <taxon>Actinopterygii</taxon>
        <taxon>Neopterygii</taxon>
        <taxon>Teleostei</taxon>
        <taxon>Neoteleostei</taxon>
        <taxon>Acanthomorphata</taxon>
        <taxon>Carangaria</taxon>
        <taxon>Pleuronectiformes</taxon>
        <taxon>Pleuronectoidei</taxon>
        <taxon>Pleuronectidae</taxon>
        <taxon>Pleuronectes</taxon>
    </lineage>
</organism>
<name>A0A9N7UWY6_PLEPL</name>
<evidence type="ECO:0000256" key="1">
    <source>
        <dbReference type="SAM" id="Phobius"/>
    </source>
</evidence>